<feature type="transmembrane region" description="Helical" evidence="1">
    <location>
        <begin position="92"/>
        <end position="108"/>
    </location>
</feature>
<dbReference type="PANTHER" id="PTHR30576:SF0">
    <property type="entry name" value="UNDECAPRENYL-PHOSPHATE N-ACETYLGALACTOSAMINYL 1-PHOSPHATE TRANSFERASE-RELATED"/>
    <property type="match status" value="1"/>
</dbReference>
<feature type="transmembrane region" description="Helical" evidence="1">
    <location>
        <begin position="296"/>
        <end position="317"/>
    </location>
</feature>
<name>A0A1S8AVA0_9EURY</name>
<evidence type="ECO:0000256" key="1">
    <source>
        <dbReference type="SAM" id="Phobius"/>
    </source>
</evidence>
<keyword evidence="3" id="KW-0808">Transferase</keyword>
<dbReference type="EMBL" id="LWLN01000001">
    <property type="protein sequence ID" value="OLZ40773.1"/>
    <property type="molecule type" value="Genomic_DNA"/>
</dbReference>
<organism evidence="3 4">
    <name type="scientific">Natrinema saccharevitans</name>
    <dbReference type="NCBI Taxonomy" id="301967"/>
    <lineage>
        <taxon>Archaea</taxon>
        <taxon>Methanobacteriati</taxon>
        <taxon>Methanobacteriota</taxon>
        <taxon>Stenosarchaea group</taxon>
        <taxon>Halobacteria</taxon>
        <taxon>Halobacteriales</taxon>
        <taxon>Natrialbaceae</taxon>
        <taxon>Natrinema</taxon>
    </lineage>
</organism>
<reference evidence="4" key="1">
    <citation type="submission" date="2016-04" db="EMBL/GenBank/DDBJ databases">
        <authorList>
            <person name="Chen S.-C."/>
            <person name="Lai M.-C."/>
        </authorList>
    </citation>
    <scope>NUCLEOTIDE SEQUENCE [LARGE SCALE GENOMIC DNA]</scope>
    <source>
        <strain evidence="4">AB14</strain>
    </source>
</reference>
<keyword evidence="4" id="KW-1185">Reference proteome</keyword>
<dbReference type="Proteomes" id="UP000189370">
    <property type="component" value="Unassembled WGS sequence"/>
</dbReference>
<evidence type="ECO:0000259" key="2">
    <source>
        <dbReference type="Pfam" id="PF02397"/>
    </source>
</evidence>
<dbReference type="OrthoDB" id="340745at2157"/>
<dbReference type="InterPro" id="IPR003362">
    <property type="entry name" value="Bact_transf"/>
</dbReference>
<feature type="domain" description="Bacterial sugar transferase" evidence="2">
    <location>
        <begin position="291"/>
        <end position="468"/>
    </location>
</feature>
<dbReference type="RefSeq" id="WP_076145074.1">
    <property type="nucleotide sequence ID" value="NZ_LWLN01000001.1"/>
</dbReference>
<feature type="transmembrane region" description="Helical" evidence="1">
    <location>
        <begin position="7"/>
        <end position="27"/>
    </location>
</feature>
<keyword evidence="1" id="KW-0812">Transmembrane</keyword>
<dbReference type="AlphaFoldDB" id="A0A1S8AVA0"/>
<gene>
    <name evidence="3" type="ORF">A6E15_07120</name>
</gene>
<dbReference type="STRING" id="301967.A6E15_07120"/>
<dbReference type="PANTHER" id="PTHR30576">
    <property type="entry name" value="COLANIC BIOSYNTHESIS UDP-GLUCOSE LIPID CARRIER TRANSFERASE"/>
    <property type="match status" value="1"/>
</dbReference>
<dbReference type="GO" id="GO:0016780">
    <property type="term" value="F:phosphotransferase activity, for other substituted phosphate groups"/>
    <property type="evidence" value="ECO:0007669"/>
    <property type="project" value="TreeGrafter"/>
</dbReference>
<sequence length="478" mass="54122">MFTGWRYRIVSLIGVMLTTGIAITVANHPVSQHLFTTYVPLFNRLEVTLLTGESLQLALFLSIGIVAGCLFPLYKPRPRRILETVFIAQKRVGVAGLALATLGFFQWSHRLPRATLVMIVGILMLLIPAWFVWIRRRPTGSDGRTLIVGDDLVQIERIAPEINGSVLGYLCPTATRWNAATDGGVTVQKDDLTEIESEIDTLEELDSLTRLGGLSRIEDTLVEYDIDTVVLAFHHPDRAEFFGTLDACYEHGVNAKVHREYTDKVLVSENAVGTLVNIEVEPWDPFDYIMKRVFDIIVSGTALFVLSPLILLIVLAIKHEGEGPVFFSQKRTYLYGETFQIKKFRTLKPKRGGEVGTVIENDRRTTLGTFLRTTHLDEIPQLWSILTGNMSIVGPRPAQTELEPEFENEAIEWRQRWFVKPGLTGLAQVNDATSQEPAEKIQYDLQYIRNQSLLFDLKILIRQLWKVVEDVTELVERE</sequence>
<evidence type="ECO:0000313" key="4">
    <source>
        <dbReference type="Proteomes" id="UP000189370"/>
    </source>
</evidence>
<keyword evidence="1" id="KW-0472">Membrane</keyword>
<proteinExistence type="predicted"/>
<dbReference type="Pfam" id="PF02397">
    <property type="entry name" value="Bac_transf"/>
    <property type="match status" value="1"/>
</dbReference>
<accession>A0A1S8AVA0</accession>
<feature type="transmembrane region" description="Helical" evidence="1">
    <location>
        <begin position="47"/>
        <end position="71"/>
    </location>
</feature>
<comment type="caution">
    <text evidence="3">The sequence shown here is derived from an EMBL/GenBank/DDBJ whole genome shotgun (WGS) entry which is preliminary data.</text>
</comment>
<evidence type="ECO:0000313" key="3">
    <source>
        <dbReference type="EMBL" id="OLZ40773.1"/>
    </source>
</evidence>
<protein>
    <submittedName>
        <fullName evidence="3">Exopolysaccharide biosynthesis polyprenyl glycosylphosphotransferase</fullName>
    </submittedName>
</protein>
<feature type="transmembrane region" description="Helical" evidence="1">
    <location>
        <begin position="114"/>
        <end position="134"/>
    </location>
</feature>
<keyword evidence="1" id="KW-1133">Transmembrane helix</keyword>